<dbReference type="Pfam" id="PF08833">
    <property type="entry name" value="Axin_b-cat_bind"/>
    <property type="match status" value="1"/>
</dbReference>
<dbReference type="Pfam" id="PF00778">
    <property type="entry name" value="DIX"/>
    <property type="match status" value="1"/>
</dbReference>
<accession>A0AAN9GK59</accession>
<dbReference type="SUPFAM" id="SSF48097">
    <property type="entry name" value="Regulator of G-protein signaling, RGS"/>
    <property type="match status" value="1"/>
</dbReference>
<dbReference type="Gene3D" id="2.40.240.130">
    <property type="match status" value="1"/>
</dbReference>
<dbReference type="SMART" id="SM00315">
    <property type="entry name" value="RGS"/>
    <property type="match status" value="1"/>
</dbReference>
<comment type="subcellular location">
    <subcellularLocation>
        <location evidence="1">Cytoplasm</location>
    </subcellularLocation>
</comment>
<evidence type="ECO:0000259" key="7">
    <source>
        <dbReference type="PROSITE" id="PS50841"/>
    </source>
</evidence>
<dbReference type="InterPro" id="IPR014936">
    <property type="entry name" value="Axin_b-cat-bd"/>
</dbReference>
<evidence type="ECO:0000256" key="2">
    <source>
        <dbReference type="ARBA" id="ARBA00022490"/>
    </source>
</evidence>
<feature type="domain" description="RGS" evidence="6">
    <location>
        <begin position="136"/>
        <end position="254"/>
    </location>
</feature>
<dbReference type="SMART" id="SM00021">
    <property type="entry name" value="DAX"/>
    <property type="match status" value="1"/>
</dbReference>
<evidence type="ECO:0000256" key="5">
    <source>
        <dbReference type="SAM" id="MobiDB-lite"/>
    </source>
</evidence>
<feature type="compositionally biased region" description="Polar residues" evidence="5">
    <location>
        <begin position="760"/>
        <end position="770"/>
    </location>
</feature>
<reference evidence="8 9" key="1">
    <citation type="submission" date="2024-02" db="EMBL/GenBank/DDBJ databases">
        <title>Chromosome-scale genome assembly of the rough periwinkle Littorina saxatilis.</title>
        <authorList>
            <person name="De Jode A."/>
            <person name="Faria R."/>
            <person name="Formenti G."/>
            <person name="Sims Y."/>
            <person name="Smith T.P."/>
            <person name="Tracey A."/>
            <person name="Wood J.M.D."/>
            <person name="Zagrodzka Z.B."/>
            <person name="Johannesson K."/>
            <person name="Butlin R.K."/>
            <person name="Leder E.H."/>
        </authorList>
    </citation>
    <scope>NUCLEOTIDE SEQUENCE [LARGE SCALE GENOMIC DNA]</scope>
    <source>
        <strain evidence="8">Snail1</strain>
        <tissue evidence="8">Muscle</tissue>
    </source>
</reference>
<feature type="compositionally biased region" description="Low complexity" evidence="5">
    <location>
        <begin position="46"/>
        <end position="70"/>
    </location>
</feature>
<dbReference type="Pfam" id="PF00615">
    <property type="entry name" value="RGS"/>
    <property type="match status" value="1"/>
</dbReference>
<feature type="compositionally biased region" description="Low complexity" evidence="5">
    <location>
        <begin position="740"/>
        <end position="750"/>
    </location>
</feature>
<feature type="region of interest" description="Disordered" evidence="5">
    <location>
        <begin position="505"/>
        <end position="529"/>
    </location>
</feature>
<keyword evidence="9" id="KW-1185">Reference proteome</keyword>
<feature type="domain" description="DIX" evidence="7">
    <location>
        <begin position="862"/>
        <end position="944"/>
    </location>
</feature>
<keyword evidence="3 4" id="KW-0879">Wnt signaling pathway</keyword>
<feature type="region of interest" description="Disordered" evidence="5">
    <location>
        <begin position="693"/>
        <end position="863"/>
    </location>
</feature>
<feature type="region of interest" description="Disordered" evidence="5">
    <location>
        <begin position="629"/>
        <end position="657"/>
    </location>
</feature>
<evidence type="ECO:0000256" key="4">
    <source>
        <dbReference type="PROSITE-ProRule" id="PRU00069"/>
    </source>
</evidence>
<name>A0AAN9GK59_9CAEN</name>
<evidence type="ECO:0000256" key="3">
    <source>
        <dbReference type="ARBA" id="ARBA00022687"/>
    </source>
</evidence>
<dbReference type="GO" id="GO:0031625">
    <property type="term" value="F:ubiquitin protein ligase binding"/>
    <property type="evidence" value="ECO:0007669"/>
    <property type="project" value="TreeGrafter"/>
</dbReference>
<feature type="compositionally biased region" description="Polar residues" evidence="5">
    <location>
        <begin position="12"/>
        <end position="24"/>
    </location>
</feature>
<dbReference type="PANTHER" id="PTHR46102">
    <property type="entry name" value="AXIN"/>
    <property type="match status" value="1"/>
</dbReference>
<dbReference type="GO" id="GO:0032436">
    <property type="term" value="P:positive regulation of proteasomal ubiquitin-dependent protein catabolic process"/>
    <property type="evidence" value="ECO:0007669"/>
    <property type="project" value="TreeGrafter"/>
</dbReference>
<evidence type="ECO:0000256" key="1">
    <source>
        <dbReference type="ARBA" id="ARBA00004496"/>
    </source>
</evidence>
<feature type="compositionally biased region" description="Basic residues" evidence="5">
    <location>
        <begin position="638"/>
        <end position="647"/>
    </location>
</feature>
<dbReference type="GO" id="GO:0016055">
    <property type="term" value="P:Wnt signaling pathway"/>
    <property type="evidence" value="ECO:0007669"/>
    <property type="project" value="UniProtKB-KW"/>
</dbReference>
<evidence type="ECO:0000313" key="9">
    <source>
        <dbReference type="Proteomes" id="UP001374579"/>
    </source>
</evidence>
<dbReference type="GO" id="GO:0060090">
    <property type="term" value="F:molecular adaptor activity"/>
    <property type="evidence" value="ECO:0007669"/>
    <property type="project" value="TreeGrafter"/>
</dbReference>
<evidence type="ECO:0000313" key="8">
    <source>
        <dbReference type="EMBL" id="KAK7111768.1"/>
    </source>
</evidence>
<dbReference type="GO" id="GO:0005737">
    <property type="term" value="C:cytoplasm"/>
    <property type="evidence" value="ECO:0007669"/>
    <property type="project" value="UniProtKB-SubCell"/>
</dbReference>
<dbReference type="GO" id="GO:0019901">
    <property type="term" value="F:protein kinase binding"/>
    <property type="evidence" value="ECO:0007669"/>
    <property type="project" value="TreeGrafter"/>
</dbReference>
<dbReference type="EMBL" id="JBAMIC010000002">
    <property type="protein sequence ID" value="KAK7111768.1"/>
    <property type="molecule type" value="Genomic_DNA"/>
</dbReference>
<evidence type="ECO:0000259" key="6">
    <source>
        <dbReference type="PROSITE" id="PS50132"/>
    </source>
</evidence>
<feature type="region of interest" description="Disordered" evidence="5">
    <location>
        <begin position="1"/>
        <end position="126"/>
    </location>
</feature>
<dbReference type="PANTHER" id="PTHR46102:SF2">
    <property type="entry name" value="AXIN"/>
    <property type="match status" value="1"/>
</dbReference>
<dbReference type="InterPro" id="IPR044926">
    <property type="entry name" value="RGS_subdomain_2"/>
</dbReference>
<feature type="compositionally biased region" description="Polar residues" evidence="5">
    <location>
        <begin position="717"/>
        <end position="739"/>
    </location>
</feature>
<dbReference type="InterPro" id="IPR001158">
    <property type="entry name" value="DIX"/>
</dbReference>
<dbReference type="InterPro" id="IPR043581">
    <property type="entry name" value="Axin-like"/>
</dbReference>
<dbReference type="Gene3D" id="1.10.167.10">
    <property type="entry name" value="Regulator of G-protein Signalling 4, domain 2"/>
    <property type="match status" value="1"/>
</dbReference>
<gene>
    <name evidence="8" type="ORF">V1264_011346</name>
</gene>
<dbReference type="InterPro" id="IPR024066">
    <property type="entry name" value="RGS_subdom1/3"/>
</dbReference>
<keyword evidence="2" id="KW-0963">Cytoplasm</keyword>
<dbReference type="InterPro" id="IPR029071">
    <property type="entry name" value="Ubiquitin-like_domsf"/>
</dbReference>
<dbReference type="PROSITE" id="PS50132">
    <property type="entry name" value="RGS"/>
    <property type="match status" value="1"/>
</dbReference>
<dbReference type="GO" id="GO:0008013">
    <property type="term" value="F:beta-catenin binding"/>
    <property type="evidence" value="ECO:0007669"/>
    <property type="project" value="TreeGrafter"/>
</dbReference>
<dbReference type="InterPro" id="IPR038207">
    <property type="entry name" value="DIX_dom_sf"/>
</dbReference>
<dbReference type="GO" id="GO:0090090">
    <property type="term" value="P:negative regulation of canonical Wnt signaling pathway"/>
    <property type="evidence" value="ECO:0007669"/>
    <property type="project" value="InterPro"/>
</dbReference>
<dbReference type="Proteomes" id="UP001374579">
    <property type="component" value="Unassembled WGS sequence"/>
</dbReference>
<dbReference type="AlphaFoldDB" id="A0AAN9GK59"/>
<proteinExistence type="predicted"/>
<sequence>MTSKVFEFLNDSGGNNFTETSLPPETSVRPPVLGEENELQSNGGMSTRSSGSHRSNKSHSSSKSATSNKGEVSHSPAATPRKSNLEKGDCTITTLPPGFDGEDVEAPLGFEPEGSAANSPPYAESGTPPHLKWAENLNYLLEDSEGVSLFKEYLELEQGGSDELQFWFACQGLKRKADTGDVSNIVKVIFKTYVRFDKVKCISKDTKKEIVDRLGQKVKLNQCVFDEAQKEVDSHLRDVSYPAFIKSDLYVQYVNNYAESPKSSHSSGSNSARPVSQSGLLPVLHEDKELASEEFTSSVGVSLSLSASKTPSGPRSDFLSSKRSEAVMGFYTSRGQSSYPAHISYAPVSAQDSELQSLSSDALTDDTVSLTDTSSVDGNMTYSRKRYKKAMKTNALQNREHRTGLHSQIIPRTERAPKDRNIAETDPARFAQLLIEKLDKEVEERHAVAKVEEKLRSLNQVEVVEDESMNKSSAKNTTAAFIPQMLPDEESAESILDQHCSRIWSSSHHTPSRSPGRHSPHAKSPDRINTTLRTPKAKQVQHSATVAAEAAAAATAVGNVSFPRSHHRNKKDASLSKSFDSGMGEEKGLLMRGETHRHIHHHHHHHHSRDLSSKQRLELEQGNSVYWRDQTSFEHSRGRTNTKKGVPRKSSDASSNIDSGISMVYEADSARVVPNWNTPSSDKVMKWMMQSETISGDTGSGSVDTDRSSSTKRSHRYPSTSATSQAHKQSSKSKTGTHLSSRSASMERSSGLLAWAGGTMPNQPFAQDSNMPLPTPPNPTTQLEEAKRRLEESRASAGPVKSKSFAGVPSKEKGRVVPGAGMLPPSHIPSVRTVPTDLDSSANLPDCPTPRPSRQAGSSSQGDSVVVGMYYEQEPIPYRFTLPGRSITLGEIRHLNTKRGAFKYFFKRDSDEFGEGAVFEEIKDDSIVVPMWDGKIVARLQKVD</sequence>
<dbReference type="PROSITE" id="PS50841">
    <property type="entry name" value="DIX"/>
    <property type="match status" value="1"/>
</dbReference>
<dbReference type="Gene3D" id="1.10.196.10">
    <property type="match status" value="1"/>
</dbReference>
<dbReference type="InterPro" id="IPR036305">
    <property type="entry name" value="RGS_sf"/>
</dbReference>
<organism evidence="8 9">
    <name type="scientific">Littorina saxatilis</name>
    <dbReference type="NCBI Taxonomy" id="31220"/>
    <lineage>
        <taxon>Eukaryota</taxon>
        <taxon>Metazoa</taxon>
        <taxon>Spiralia</taxon>
        <taxon>Lophotrochozoa</taxon>
        <taxon>Mollusca</taxon>
        <taxon>Gastropoda</taxon>
        <taxon>Caenogastropoda</taxon>
        <taxon>Littorinimorpha</taxon>
        <taxon>Littorinoidea</taxon>
        <taxon>Littorinidae</taxon>
        <taxon>Littorina</taxon>
    </lineage>
</organism>
<dbReference type="GO" id="GO:0048468">
    <property type="term" value="P:cell development"/>
    <property type="evidence" value="ECO:0007669"/>
    <property type="project" value="TreeGrafter"/>
</dbReference>
<feature type="compositionally biased region" description="Polar residues" evidence="5">
    <location>
        <begin position="693"/>
        <end position="703"/>
    </location>
</feature>
<dbReference type="InterPro" id="IPR016137">
    <property type="entry name" value="RGS"/>
</dbReference>
<feature type="region of interest" description="Disordered" evidence="5">
    <location>
        <begin position="561"/>
        <end position="584"/>
    </location>
</feature>
<protein>
    <recommendedName>
        <fullName evidence="10">Axin</fullName>
    </recommendedName>
</protein>
<feature type="compositionally biased region" description="Basic and acidic residues" evidence="5">
    <location>
        <begin position="784"/>
        <end position="794"/>
    </location>
</feature>
<dbReference type="GO" id="GO:0005634">
    <property type="term" value="C:nucleus"/>
    <property type="evidence" value="ECO:0007669"/>
    <property type="project" value="TreeGrafter"/>
</dbReference>
<dbReference type="GO" id="GO:0005886">
    <property type="term" value="C:plasma membrane"/>
    <property type="evidence" value="ECO:0007669"/>
    <property type="project" value="TreeGrafter"/>
</dbReference>
<dbReference type="GO" id="GO:0030877">
    <property type="term" value="C:beta-catenin destruction complex"/>
    <property type="evidence" value="ECO:0007669"/>
    <property type="project" value="TreeGrafter"/>
</dbReference>
<evidence type="ECO:0008006" key="10">
    <source>
        <dbReference type="Google" id="ProtNLM"/>
    </source>
</evidence>
<dbReference type="SUPFAM" id="SSF54236">
    <property type="entry name" value="Ubiquitin-like"/>
    <property type="match status" value="1"/>
</dbReference>
<comment type="caution">
    <text evidence="8">The sequence shown here is derived from an EMBL/GenBank/DDBJ whole genome shotgun (WGS) entry which is preliminary data.</text>
</comment>